<dbReference type="Proteomes" id="UP000018621">
    <property type="component" value="Segment"/>
</dbReference>
<organism evidence="2 3">
    <name type="scientific">Xylella phage Sano</name>
    <dbReference type="NCBI Taxonomy" id="1415148"/>
    <lineage>
        <taxon>Viruses</taxon>
        <taxon>Duplodnaviria</taxon>
        <taxon>Heunggongvirae</taxon>
        <taxon>Uroviricota</taxon>
        <taxon>Caudoviricetes</taxon>
        <taxon>Casjensviridae</taxon>
        <taxon>Sanovirus</taxon>
        <taxon>Sanovirus sano</taxon>
        <taxon>Xylella virus Sano</taxon>
    </lineage>
</organism>
<dbReference type="OrthoDB" id="13094at10239"/>
<name>V5Q9H5_9CAUD</name>
<reference evidence="2 3" key="1">
    <citation type="journal article" date="2014" name="J. Bacteriol.">
        <title>Characterization of novel virulent broad-host-range phages of Xylella fastidiosa and Xanthomonas.</title>
        <authorList>
            <person name="Ahern S.J."/>
            <person name="Das M."/>
            <person name="Bhowmick T.S."/>
            <person name="Young R."/>
            <person name="Gonzalez C.F."/>
        </authorList>
    </citation>
    <scope>NUCLEOTIDE SEQUENCE [LARGE SCALE GENOMIC DNA]</scope>
</reference>
<feature type="region of interest" description="Disordered" evidence="1">
    <location>
        <begin position="149"/>
        <end position="171"/>
    </location>
</feature>
<protein>
    <submittedName>
        <fullName evidence="2">Pre-tape measure frameshift protein G</fullName>
    </submittedName>
</protein>
<accession>V5Q9H5</accession>
<proteinExistence type="predicted"/>
<evidence type="ECO:0000256" key="1">
    <source>
        <dbReference type="SAM" id="MobiDB-lite"/>
    </source>
</evidence>
<dbReference type="EMBL" id="KF626665">
    <property type="protein sequence ID" value="AHB12075.1"/>
    <property type="molecule type" value="Genomic_DNA"/>
</dbReference>
<evidence type="ECO:0000313" key="2">
    <source>
        <dbReference type="EMBL" id="AHB12075.1"/>
    </source>
</evidence>
<sequence>MSLSSLRLRTITVPYLGADDEQQSIVLFGLNANDVAGIIIAQKDNMEEIFDIVEGAGVKKATDLAEVDMMQIGQKLMVQMPDFIARVIAYAAHEPEAWMVAMQLDAPTQIKCMRAIAELTFKDEAGFREFLGNVQAALRGAKSVVPHLRNKNLESSDSQGGGSESEQQSPS</sequence>
<keyword evidence="3" id="KW-1185">Reference proteome</keyword>
<gene>
    <name evidence="2" type="ORF">Sano_55</name>
</gene>
<dbReference type="Pfam" id="PF23789">
    <property type="entry name" value="Pre_tape_measure"/>
    <property type="match status" value="1"/>
</dbReference>
<dbReference type="InterPro" id="IPR057378">
    <property type="entry name" value="Pre_tape_measure"/>
</dbReference>
<evidence type="ECO:0000313" key="3">
    <source>
        <dbReference type="Proteomes" id="UP000018621"/>
    </source>
</evidence>